<sequence length="531" mass="60047">MLDPPPPKTIKDTRYPQIERLEQMMGRTSVFTQLGLPTRSERPAPRPTPIQTLPLTSFWDRPPDSSISVRGALQAWGFPRFSLLDQPRSTIVPASLSNLQKEVLLEFGLVQEAFLRSLSSAIVKIRQRDGGGFRNLSILRLAKISSGHLRLLCDDSFWGSLPQLDTVHLGVVPEWRRMSLTEQAGVNEEQATPSTSADTVFELLSVISKQKRISVLFFEWLCGGESGPGSQRNRFILPAPFTRHAEQHLDPRITFTSGALIELPYIRYLSLKNCWSTPHTFLYVIQAMARQSLADLKLESVSLTGLPHWKPPDLPVAEREIGQHHRSSPFWNLGQPIQNFGFQEPVDQDPPRDEALVRPNLLTWSGIINVLSAGRRNPAWIPWPNPPSDEMDPSVKYLPYTEDLPTVQRMELVSCGYAALDNELVGILPGSETLLMTYWWSSSDYHLVHPHFTEVLSGEEHKYEDMQNNADDLLGYIFPVIHPREIRILKRGFGLQVDGEYTPSKARLAMLNGTSVPRYHRFGGVISKRHS</sequence>
<keyword evidence="3" id="KW-1185">Reference proteome</keyword>
<dbReference type="EMBL" id="JOWA01000022">
    <property type="protein sequence ID" value="KEZ46708.1"/>
    <property type="molecule type" value="Genomic_DNA"/>
</dbReference>
<proteinExistence type="predicted"/>
<organism evidence="2 3">
    <name type="scientific">Pseudallescheria apiosperma</name>
    <name type="common">Scedosporium apiospermum</name>
    <dbReference type="NCBI Taxonomy" id="563466"/>
    <lineage>
        <taxon>Eukaryota</taxon>
        <taxon>Fungi</taxon>
        <taxon>Dikarya</taxon>
        <taxon>Ascomycota</taxon>
        <taxon>Pezizomycotina</taxon>
        <taxon>Sordariomycetes</taxon>
        <taxon>Hypocreomycetidae</taxon>
        <taxon>Microascales</taxon>
        <taxon>Microascaceae</taxon>
        <taxon>Scedosporium</taxon>
    </lineage>
</organism>
<dbReference type="VEuPathDB" id="FungiDB:SAPIO_CDS0554"/>
<evidence type="ECO:0000313" key="2">
    <source>
        <dbReference type="EMBL" id="KEZ46708.1"/>
    </source>
</evidence>
<comment type="caution">
    <text evidence="2">The sequence shown here is derived from an EMBL/GenBank/DDBJ whole genome shotgun (WGS) entry which is preliminary data.</text>
</comment>
<dbReference type="KEGG" id="sapo:SAPIO_CDS0554"/>
<name>A0A084GH96_PSEDA</name>
<protein>
    <recommendedName>
        <fullName evidence="4">F-box domain-containing protein</fullName>
    </recommendedName>
</protein>
<dbReference type="HOGENOM" id="CLU_513036_0_0_1"/>
<accession>A0A084GH96</accession>
<feature type="region of interest" description="Disordered" evidence="1">
    <location>
        <begin position="36"/>
        <end position="55"/>
    </location>
</feature>
<dbReference type="OrthoDB" id="4194555at2759"/>
<dbReference type="GeneID" id="27718706"/>
<evidence type="ECO:0008006" key="4">
    <source>
        <dbReference type="Google" id="ProtNLM"/>
    </source>
</evidence>
<gene>
    <name evidence="2" type="ORF">SAPIO_CDS0554</name>
</gene>
<evidence type="ECO:0000256" key="1">
    <source>
        <dbReference type="SAM" id="MobiDB-lite"/>
    </source>
</evidence>
<evidence type="ECO:0000313" key="3">
    <source>
        <dbReference type="Proteomes" id="UP000028545"/>
    </source>
</evidence>
<dbReference type="Proteomes" id="UP000028545">
    <property type="component" value="Unassembled WGS sequence"/>
</dbReference>
<dbReference type="RefSeq" id="XP_016646507.1">
    <property type="nucleotide sequence ID" value="XM_016783307.1"/>
</dbReference>
<reference evidence="2 3" key="1">
    <citation type="journal article" date="2014" name="Genome Announc.">
        <title>Draft genome sequence of the pathogenic fungus Scedosporium apiospermum.</title>
        <authorList>
            <person name="Vandeputte P."/>
            <person name="Ghamrawi S."/>
            <person name="Rechenmann M."/>
            <person name="Iltis A."/>
            <person name="Giraud S."/>
            <person name="Fleury M."/>
            <person name="Thornton C."/>
            <person name="Delhaes L."/>
            <person name="Meyer W."/>
            <person name="Papon N."/>
            <person name="Bouchara J.P."/>
        </authorList>
    </citation>
    <scope>NUCLEOTIDE SEQUENCE [LARGE SCALE GENOMIC DNA]</scope>
    <source>
        <strain evidence="2 3">IHEM 14462</strain>
    </source>
</reference>
<dbReference type="AlphaFoldDB" id="A0A084GH96"/>